<name>A0A1I1NAW6_9ACTN</name>
<protein>
    <submittedName>
        <fullName evidence="2">Uncharacterized protein</fullName>
    </submittedName>
</protein>
<dbReference type="Proteomes" id="UP000198832">
    <property type="component" value="Unassembled WGS sequence"/>
</dbReference>
<dbReference type="RefSeq" id="WP_175507719.1">
    <property type="nucleotide sequence ID" value="NZ_FOLB01000014.1"/>
</dbReference>
<keyword evidence="1" id="KW-0472">Membrane</keyword>
<gene>
    <name evidence="2" type="ORF">SAMN04487968_11463</name>
</gene>
<keyword evidence="1" id="KW-1133">Transmembrane helix</keyword>
<keyword evidence="3" id="KW-1185">Reference proteome</keyword>
<evidence type="ECO:0000313" key="3">
    <source>
        <dbReference type="Proteomes" id="UP000198832"/>
    </source>
</evidence>
<evidence type="ECO:0000256" key="1">
    <source>
        <dbReference type="SAM" id="Phobius"/>
    </source>
</evidence>
<dbReference type="AlphaFoldDB" id="A0A1I1NAW6"/>
<proteinExistence type="predicted"/>
<dbReference type="EMBL" id="FOLB01000014">
    <property type="protein sequence ID" value="SFC91913.1"/>
    <property type="molecule type" value="Genomic_DNA"/>
</dbReference>
<sequence>MSTNVKPLQGRHRAPVETRTTLPSAPLRLLFGGAAVVLIALVGVWQVL</sequence>
<reference evidence="2 3" key="1">
    <citation type="submission" date="2016-10" db="EMBL/GenBank/DDBJ databases">
        <authorList>
            <person name="de Groot N.N."/>
        </authorList>
    </citation>
    <scope>NUCLEOTIDE SEQUENCE [LARGE SCALE GENOMIC DNA]</scope>
    <source>
        <strain evidence="2 3">CGMCC 1.7056</strain>
    </source>
</reference>
<feature type="transmembrane region" description="Helical" evidence="1">
    <location>
        <begin position="29"/>
        <end position="47"/>
    </location>
</feature>
<evidence type="ECO:0000313" key="2">
    <source>
        <dbReference type="EMBL" id="SFC91913.1"/>
    </source>
</evidence>
<keyword evidence="1" id="KW-0812">Transmembrane</keyword>
<accession>A0A1I1NAW6</accession>
<organism evidence="2 3">
    <name type="scientific">Nocardioides terrae</name>
    <dbReference type="NCBI Taxonomy" id="574651"/>
    <lineage>
        <taxon>Bacteria</taxon>
        <taxon>Bacillati</taxon>
        <taxon>Actinomycetota</taxon>
        <taxon>Actinomycetes</taxon>
        <taxon>Propionibacteriales</taxon>
        <taxon>Nocardioidaceae</taxon>
        <taxon>Nocardioides</taxon>
    </lineage>
</organism>